<name>A0A8J3A3N7_9PROT</name>
<reference evidence="4" key="1">
    <citation type="journal article" date="2014" name="Int. J. Syst. Evol. Microbiol.">
        <title>Complete genome sequence of Corynebacterium casei LMG S-19264T (=DSM 44701T), isolated from a smear-ripened cheese.</title>
        <authorList>
            <consortium name="US DOE Joint Genome Institute (JGI-PGF)"/>
            <person name="Walter F."/>
            <person name="Albersmeier A."/>
            <person name="Kalinowski J."/>
            <person name="Ruckert C."/>
        </authorList>
    </citation>
    <scope>NUCLEOTIDE SEQUENCE</scope>
    <source>
        <strain evidence="4">CGMCC 1.14984</strain>
    </source>
</reference>
<dbReference type="Proteomes" id="UP000621856">
    <property type="component" value="Unassembled WGS sequence"/>
</dbReference>
<dbReference type="Gene3D" id="3.30.379.10">
    <property type="entry name" value="Chitobiase/beta-hexosaminidase domain 2-like"/>
    <property type="match status" value="1"/>
</dbReference>
<dbReference type="EMBL" id="BMGZ01000001">
    <property type="protein sequence ID" value="GGH91920.1"/>
    <property type="molecule type" value="Genomic_DNA"/>
</dbReference>
<dbReference type="EMBL" id="VCJR02000001">
    <property type="protein sequence ID" value="NHK26302.1"/>
    <property type="molecule type" value="Genomic_DNA"/>
</dbReference>
<organism evidence="4 6">
    <name type="scientific">Aquisalinus luteolus</name>
    <dbReference type="NCBI Taxonomy" id="1566827"/>
    <lineage>
        <taxon>Bacteria</taxon>
        <taxon>Pseudomonadati</taxon>
        <taxon>Pseudomonadota</taxon>
        <taxon>Alphaproteobacteria</taxon>
        <taxon>Parvularculales</taxon>
        <taxon>Parvularculaceae</taxon>
        <taxon>Aquisalinus</taxon>
    </lineage>
</organism>
<keyword evidence="2" id="KW-0732">Signal</keyword>
<dbReference type="PANTHER" id="PTHR37842">
    <property type="match status" value="1"/>
</dbReference>
<dbReference type="Proteomes" id="UP000818603">
    <property type="component" value="Unassembled WGS sequence"/>
</dbReference>
<evidence type="ECO:0000313" key="7">
    <source>
        <dbReference type="Proteomes" id="UP000818603"/>
    </source>
</evidence>
<dbReference type="AlphaFoldDB" id="A0A8J3A3N7"/>
<keyword evidence="1" id="KW-0378">Hydrolase</keyword>
<protein>
    <recommendedName>
        <fullName evidence="3">Gylcosyl hydrolase 115 C-terminal domain-containing protein</fullName>
    </recommendedName>
</protein>
<accession>A0A8J3A3N7</accession>
<proteinExistence type="predicted"/>
<dbReference type="GO" id="GO:0005975">
    <property type="term" value="P:carbohydrate metabolic process"/>
    <property type="evidence" value="ECO:0007669"/>
    <property type="project" value="UniProtKB-ARBA"/>
</dbReference>
<feature type="domain" description="Gylcosyl hydrolase 115 C-terminal" evidence="3">
    <location>
        <begin position="691"/>
        <end position="843"/>
    </location>
</feature>
<sequence>MKPMLPALAGVLTLVTTVSTGAMTAALAEDCNDQASVCFTAQGGDMDLIVDGKPAAVLVDGDADQAVLRVARDFATDLERVSGREALFTADYNEVDGPVVIIGVAGQSTLIDGFAEAGLIDLSAIEGGWEAYSITVVENPLPNVPEALVIAGSDRRGAVFGTYDISEDIGVSPWHYFADVPAEEHENVFITAGTRDDRPVVKYRGLFINDEDPALGSWAREKFGGVNSGMYEHVFELMLRLKSNYIWPAMWGKSLYDDDPLSGQLAHDMGIVVGMSHHEPLMRAHVEWGRHGEGEWNYNTNPEGLQAFWRDGMERSKDFDKVVTIGMRGDGDEAMSEDTAIGLLEQVVADQREIIADVTGKPVEETPQVWALYKEVQDYYDQGMSVPDDVTLLFADDNWGQNRRLPTKDLDREGGFGVYYHFDYVGAPRSYKWTNTNQIEKTWQQMDLAYRRGVEDIWIVNVGDIKPMEFPLDFFLAHAWDPEEMTPDAVEAFPAEWAAETFGDEHADAIGELMTRYSQYAARRKPELMNAETWPIGTMNGDSLTRGEYDIYVDEWQALIAELEAVKGDLDEDQLSAFFQLVEYPILSMANIYELYRATAWNRVLAAADDPRANYFADKAEAAFTRDAALADAYHQLEGGKWNHMMAQPNIGFVDWRGPDEDVMPEIIRVAGDTPDAVRFDGKVEPAAMLIDATAYDRAVPAGELEWAAIANLGQFGGGAMIATPQGRPATTVEDGMRLEYDINVETAVDVTVGVRMSPTLDTIGEEGVRVGVSLNDSPVQVLNLDLIPHCCGAERQEQVDWDAAVRDNGFTLSAKFEDVGAGTHTLKLWRLDDNIIIEHLEIASN</sequence>
<dbReference type="PANTHER" id="PTHR37842:SF2">
    <property type="entry name" value="GYLCOSYL HYDROLASE 115 C-TERMINAL DOMAIN-CONTAINING PROTEIN"/>
    <property type="match status" value="1"/>
</dbReference>
<feature type="signal peptide" evidence="2">
    <location>
        <begin position="1"/>
        <end position="28"/>
    </location>
</feature>
<dbReference type="InterPro" id="IPR031924">
    <property type="entry name" value="GH115"/>
</dbReference>
<dbReference type="SUPFAM" id="SSF55545">
    <property type="entry name" value="beta-N-acetylhexosaminidase-like domain"/>
    <property type="match status" value="1"/>
</dbReference>
<reference evidence="4" key="3">
    <citation type="submission" date="2020-09" db="EMBL/GenBank/DDBJ databases">
        <authorList>
            <person name="Sun Q."/>
            <person name="Zhou Y."/>
        </authorList>
    </citation>
    <scope>NUCLEOTIDE SEQUENCE</scope>
    <source>
        <strain evidence="4">CGMCC 1.14984</strain>
    </source>
</reference>
<evidence type="ECO:0000313" key="5">
    <source>
        <dbReference type="EMBL" id="NHK26302.1"/>
    </source>
</evidence>
<comment type="caution">
    <text evidence="4">The sequence shown here is derived from an EMBL/GenBank/DDBJ whole genome shotgun (WGS) entry which is preliminary data.</text>
</comment>
<evidence type="ECO:0000256" key="1">
    <source>
        <dbReference type="ARBA" id="ARBA00022801"/>
    </source>
</evidence>
<dbReference type="Pfam" id="PF17829">
    <property type="entry name" value="GH115_C"/>
    <property type="match status" value="1"/>
</dbReference>
<dbReference type="InterPro" id="IPR029018">
    <property type="entry name" value="Hex-like_dom2"/>
</dbReference>
<dbReference type="Pfam" id="PF15979">
    <property type="entry name" value="Glyco_hydro_115"/>
    <property type="match status" value="1"/>
</dbReference>
<dbReference type="InterPro" id="IPR041437">
    <property type="entry name" value="GH115_C"/>
</dbReference>
<dbReference type="RefSeq" id="WP_155135603.1">
    <property type="nucleotide sequence ID" value="NZ_BMGZ01000001.1"/>
</dbReference>
<dbReference type="InterPro" id="IPR042301">
    <property type="entry name" value="GH115_sf"/>
</dbReference>
<evidence type="ECO:0000313" key="6">
    <source>
        <dbReference type="Proteomes" id="UP000621856"/>
    </source>
</evidence>
<reference evidence="5 7" key="2">
    <citation type="submission" date="2020-02" db="EMBL/GenBank/DDBJ databases">
        <title>Genome sequence of Parvularcula flava strain NH6-79.</title>
        <authorList>
            <person name="Abdul Karim M.H."/>
            <person name="Lam M.Q."/>
            <person name="Chen S.J."/>
            <person name="Yahya A."/>
            <person name="Shahir S."/>
            <person name="Shamsir M.S."/>
            <person name="Chong C.S."/>
        </authorList>
    </citation>
    <scope>NUCLEOTIDE SEQUENCE [LARGE SCALE GENOMIC DNA]</scope>
    <source>
        <strain evidence="5 7">NH6-79</strain>
    </source>
</reference>
<dbReference type="Gene3D" id="1.20.58.2150">
    <property type="match status" value="1"/>
</dbReference>
<dbReference type="Gene3D" id="3.20.20.520">
    <property type="entry name" value="Glycosyl hydrolase family 115"/>
    <property type="match status" value="1"/>
</dbReference>
<dbReference type="GO" id="GO:0016787">
    <property type="term" value="F:hydrolase activity"/>
    <property type="evidence" value="ECO:0007669"/>
    <property type="project" value="UniProtKB-KW"/>
</dbReference>
<evidence type="ECO:0000259" key="3">
    <source>
        <dbReference type="Pfam" id="PF17829"/>
    </source>
</evidence>
<keyword evidence="7" id="KW-1185">Reference proteome</keyword>
<dbReference type="Gene3D" id="2.60.120.1620">
    <property type="match status" value="1"/>
</dbReference>
<evidence type="ECO:0000256" key="2">
    <source>
        <dbReference type="SAM" id="SignalP"/>
    </source>
</evidence>
<feature type="chain" id="PRO_5035205796" description="Gylcosyl hydrolase 115 C-terminal domain-containing protein" evidence="2">
    <location>
        <begin position="29"/>
        <end position="846"/>
    </location>
</feature>
<evidence type="ECO:0000313" key="4">
    <source>
        <dbReference type="EMBL" id="GGH91920.1"/>
    </source>
</evidence>
<gene>
    <name evidence="5" type="ORF">FF098_000100</name>
    <name evidence="4" type="ORF">GCM10011355_00200</name>
</gene>